<evidence type="ECO:0000313" key="3">
    <source>
        <dbReference type="Proteomes" id="UP000245368"/>
    </source>
</evidence>
<organism evidence="2 3">
    <name type="scientific">Deinococcus irradiatisoli</name>
    <dbReference type="NCBI Taxonomy" id="2202254"/>
    <lineage>
        <taxon>Bacteria</taxon>
        <taxon>Thermotogati</taxon>
        <taxon>Deinococcota</taxon>
        <taxon>Deinococci</taxon>
        <taxon>Deinococcales</taxon>
        <taxon>Deinococcaceae</taxon>
        <taxon>Deinococcus</taxon>
    </lineage>
</organism>
<dbReference type="InterPro" id="IPR010352">
    <property type="entry name" value="DUF945"/>
</dbReference>
<proteinExistence type="predicted"/>
<reference evidence="2 3" key="1">
    <citation type="submission" date="2018-05" db="EMBL/GenBank/DDBJ databases">
        <title>Complete Genome Sequence of Deinococcus sp. strain 17bor-2.</title>
        <authorList>
            <person name="Srinivasan S."/>
        </authorList>
    </citation>
    <scope>NUCLEOTIDE SEQUENCE [LARGE SCALE GENOMIC DNA]</scope>
    <source>
        <strain evidence="2 3">17bor-2</strain>
    </source>
</reference>
<dbReference type="EMBL" id="CP029494">
    <property type="protein sequence ID" value="AWN24191.1"/>
    <property type="molecule type" value="Genomic_DNA"/>
</dbReference>
<sequence length="460" mass="47397">MTTPRSTPRRSRWPVLALAGLLALGALAGATAYTSTQTAQTQQDLARTLQAQIEATGYAHITSSTYQRGLLGSTQTLGVTVGKGEGAEALIVVNHIQHGPFPGFRAVGNAVIDTEVRFADRALQAKVEQALGGRPPVIHTVVGLSGATSTHLEVPAGRFSEDGAVLSWQALKGDVVNTGLSSTARLNWPELMFSSDGDTLTVSGLSLVGSSRKQGADDPLGVGQQTVSVKAVTFSGTSDGAPARLRLGDLQVGSESALSGGFYSGSVRYGVGQFSASLADSGEQMLSDLQLQLSLNHLSRAPLARMVKTLGSLGEQARAGADVSGLSAAQEKALTADALAVLNGQPVFSLDRLSFKLPGGEMMLSGQLDLPGAASLTPETAQLLADTPEAALGMLRAKAHFEAPEAALRGLLESVEPGAARSLGQMIEAGYLKRQGGQLTSDLAFGDGRATINGQPLGGF</sequence>
<dbReference type="OrthoDB" id="63240at2"/>
<feature type="chain" id="PRO_5016369482" description="DUF945 domain-containing protein" evidence="1">
    <location>
        <begin position="29"/>
        <end position="460"/>
    </location>
</feature>
<dbReference type="KEGG" id="dez:DKM44_13915"/>
<dbReference type="Pfam" id="PF06097">
    <property type="entry name" value="DUF945"/>
    <property type="match status" value="1"/>
</dbReference>
<dbReference type="Proteomes" id="UP000245368">
    <property type="component" value="Chromosome"/>
</dbReference>
<dbReference type="RefSeq" id="WP_109827917.1">
    <property type="nucleotide sequence ID" value="NZ_CP029494.1"/>
</dbReference>
<evidence type="ECO:0008006" key="4">
    <source>
        <dbReference type="Google" id="ProtNLM"/>
    </source>
</evidence>
<name>A0A2Z3JKW7_9DEIO</name>
<evidence type="ECO:0000313" key="2">
    <source>
        <dbReference type="EMBL" id="AWN24191.1"/>
    </source>
</evidence>
<keyword evidence="1" id="KW-0732">Signal</keyword>
<keyword evidence="3" id="KW-1185">Reference proteome</keyword>
<gene>
    <name evidence="2" type="ORF">DKM44_13915</name>
</gene>
<accession>A0A2Z3JKW7</accession>
<dbReference type="AlphaFoldDB" id="A0A2Z3JKW7"/>
<protein>
    <recommendedName>
        <fullName evidence="4">DUF945 domain-containing protein</fullName>
    </recommendedName>
</protein>
<feature type="signal peptide" evidence="1">
    <location>
        <begin position="1"/>
        <end position="28"/>
    </location>
</feature>
<evidence type="ECO:0000256" key="1">
    <source>
        <dbReference type="SAM" id="SignalP"/>
    </source>
</evidence>